<name>A0A914XSX5_9BILA</name>
<evidence type="ECO:0000256" key="1">
    <source>
        <dbReference type="ARBA" id="ARBA00022574"/>
    </source>
</evidence>
<organism evidence="7 8">
    <name type="scientific">Panagrolaimus superbus</name>
    <dbReference type="NCBI Taxonomy" id="310955"/>
    <lineage>
        <taxon>Eukaryota</taxon>
        <taxon>Metazoa</taxon>
        <taxon>Ecdysozoa</taxon>
        <taxon>Nematoda</taxon>
        <taxon>Chromadorea</taxon>
        <taxon>Rhabditida</taxon>
        <taxon>Tylenchina</taxon>
        <taxon>Panagrolaimomorpha</taxon>
        <taxon>Panagrolaimoidea</taxon>
        <taxon>Panagrolaimidae</taxon>
        <taxon>Panagrolaimus</taxon>
    </lineage>
</organism>
<evidence type="ECO:0000256" key="4">
    <source>
        <dbReference type="ARBA" id="ARBA00022776"/>
    </source>
</evidence>
<feature type="domain" description="Anaphase-promoting complex subunit 4-like WD40" evidence="6">
    <location>
        <begin position="107"/>
        <end position="163"/>
    </location>
</feature>
<keyword evidence="4" id="KW-0498">Mitosis</keyword>
<keyword evidence="1" id="KW-0853">WD repeat</keyword>
<dbReference type="InterPro" id="IPR024977">
    <property type="entry name" value="Apc4-like_WD40_dom"/>
</dbReference>
<dbReference type="GO" id="GO:0005680">
    <property type="term" value="C:anaphase-promoting complex"/>
    <property type="evidence" value="ECO:0007669"/>
    <property type="project" value="TreeGrafter"/>
</dbReference>
<dbReference type="Gene3D" id="2.130.10.10">
    <property type="entry name" value="YVTN repeat-like/Quinoprotein amine dehydrogenase"/>
    <property type="match status" value="1"/>
</dbReference>
<dbReference type="GO" id="GO:0051301">
    <property type="term" value="P:cell division"/>
    <property type="evidence" value="ECO:0007669"/>
    <property type="project" value="UniProtKB-KW"/>
</dbReference>
<evidence type="ECO:0000313" key="8">
    <source>
        <dbReference type="WBParaSite" id="PSU_v2.g10063.t1"/>
    </source>
</evidence>
<evidence type="ECO:0000259" key="6">
    <source>
        <dbReference type="Pfam" id="PF12894"/>
    </source>
</evidence>
<dbReference type="InterPro" id="IPR015943">
    <property type="entry name" value="WD40/YVTN_repeat-like_dom_sf"/>
</dbReference>
<keyword evidence="5" id="KW-0131">Cell cycle</keyword>
<dbReference type="GO" id="GO:0010997">
    <property type="term" value="F:anaphase-promoting complex binding"/>
    <property type="evidence" value="ECO:0007669"/>
    <property type="project" value="InterPro"/>
</dbReference>
<evidence type="ECO:0000256" key="3">
    <source>
        <dbReference type="ARBA" id="ARBA00022737"/>
    </source>
</evidence>
<dbReference type="GO" id="GO:1990757">
    <property type="term" value="F:ubiquitin ligase activator activity"/>
    <property type="evidence" value="ECO:0007669"/>
    <property type="project" value="TreeGrafter"/>
</dbReference>
<accession>A0A914XSX5</accession>
<dbReference type="GO" id="GO:1905786">
    <property type="term" value="P:positive regulation of anaphase-promoting complex-dependent catabolic process"/>
    <property type="evidence" value="ECO:0007669"/>
    <property type="project" value="TreeGrafter"/>
</dbReference>
<dbReference type="PANTHER" id="PTHR19918">
    <property type="entry name" value="CELL DIVISION CYCLE 20 CDC20 FIZZY -RELATED"/>
    <property type="match status" value="1"/>
</dbReference>
<protein>
    <submittedName>
        <fullName evidence="8">Anaphase-promoting complex subunit 4-like WD40 domain-containing protein</fullName>
    </submittedName>
</protein>
<dbReference type="Pfam" id="PF12894">
    <property type="entry name" value="ANAPC4_WD40"/>
    <property type="match status" value="1"/>
</dbReference>
<evidence type="ECO:0000256" key="2">
    <source>
        <dbReference type="ARBA" id="ARBA00022618"/>
    </source>
</evidence>
<evidence type="ECO:0000256" key="5">
    <source>
        <dbReference type="ARBA" id="ARBA00023306"/>
    </source>
</evidence>
<keyword evidence="3" id="KW-0677">Repeat</keyword>
<dbReference type="Proteomes" id="UP000887577">
    <property type="component" value="Unplaced"/>
</dbReference>
<reference evidence="8" key="1">
    <citation type="submission" date="2022-11" db="UniProtKB">
        <authorList>
            <consortium name="WormBaseParasite"/>
        </authorList>
    </citation>
    <scope>IDENTIFICATION</scope>
</reference>
<keyword evidence="7" id="KW-1185">Reference proteome</keyword>
<keyword evidence="2" id="KW-0132">Cell division</keyword>
<dbReference type="WBParaSite" id="PSU_v2.g10063.t1">
    <property type="protein sequence ID" value="PSU_v2.g10063.t1"/>
    <property type="gene ID" value="PSU_v2.g10063"/>
</dbReference>
<evidence type="ECO:0000313" key="7">
    <source>
        <dbReference type="Proteomes" id="UP000887577"/>
    </source>
</evidence>
<dbReference type="SUPFAM" id="SSF117289">
    <property type="entry name" value="Nucleoporin domain"/>
    <property type="match status" value="1"/>
</dbReference>
<sequence length="198" mass="22115">MKGKSANDLLDDGMDMFRFRRDGAPIVAGTKKQNVLYKCMNPSSSVRKAKRVYSKSPHQSMDAPGLLADYYYNILDWSSKHLLAVAILDKVYAFDATTSVTTLFKDFNNNAITITSVKFSKDGAYLAIGLDNGFIHLFKTDTQQQVRKFGTGNWRICSAAWTSGGLLSFGNRGGLIQTHDTRQRLSFLSETQHHEAEC</sequence>
<proteinExistence type="predicted"/>
<dbReference type="PANTHER" id="PTHR19918:SF8">
    <property type="entry name" value="FI02843P"/>
    <property type="match status" value="1"/>
</dbReference>
<dbReference type="InterPro" id="IPR033010">
    <property type="entry name" value="Cdc20/Fizzy"/>
</dbReference>
<dbReference type="AlphaFoldDB" id="A0A914XSX5"/>
<dbReference type="GO" id="GO:0031145">
    <property type="term" value="P:anaphase-promoting complex-dependent catabolic process"/>
    <property type="evidence" value="ECO:0007669"/>
    <property type="project" value="TreeGrafter"/>
</dbReference>